<keyword evidence="3" id="KW-0732">Signal</keyword>
<dbReference type="InterPro" id="IPR002181">
    <property type="entry name" value="Fibrinogen_a/b/g_C_dom"/>
</dbReference>
<keyword evidence="6 8" id="KW-1015">Disulfide bond</keyword>
<accession>A0AAN5C7Z8</accession>
<dbReference type="Pfam" id="PF12714">
    <property type="entry name" value="TILa"/>
    <property type="match status" value="1"/>
</dbReference>
<evidence type="ECO:0000256" key="3">
    <source>
        <dbReference type="ARBA" id="ARBA00022729"/>
    </source>
</evidence>
<dbReference type="PROSITE" id="PS00022">
    <property type="entry name" value="EGF_1"/>
    <property type="match status" value="1"/>
</dbReference>
<dbReference type="Gene3D" id="3.90.215.10">
    <property type="entry name" value="Gamma Fibrinogen, chain A, domain 1"/>
    <property type="match status" value="1"/>
</dbReference>
<keyword evidence="5" id="KW-0472">Membrane</keyword>
<keyword evidence="4" id="KW-0722">Serine protease inhibitor</keyword>
<reference evidence="13" key="1">
    <citation type="submission" date="2022-10" db="EMBL/GenBank/DDBJ databases">
        <title>Genome assembly of Pristionchus species.</title>
        <authorList>
            <person name="Yoshida K."/>
            <person name="Sommer R.J."/>
        </authorList>
    </citation>
    <scope>NUCLEOTIDE SEQUENCE [LARGE SCALE GENOMIC DNA]</scope>
    <source>
        <strain evidence="13">RS5460</strain>
    </source>
</reference>
<dbReference type="InterPro" id="IPR052749">
    <property type="entry name" value="Alpha-tectorin"/>
</dbReference>
<dbReference type="GO" id="GO:0005509">
    <property type="term" value="F:calcium ion binding"/>
    <property type="evidence" value="ECO:0007669"/>
    <property type="project" value="InterPro"/>
</dbReference>
<evidence type="ECO:0000256" key="4">
    <source>
        <dbReference type="ARBA" id="ARBA00022900"/>
    </source>
</evidence>
<sequence>MEDSVCPMENWTTKCDCPEDTAGANCEKVLTCEADSCGANAHCFVQNHQINCACDLGYSGNAITGCDLATKRICFSGDPHYNTFDGATFDYMATCPYMFSLPCSGGLDNGYSFYSVKAKNDVQYVGATVSVVSSAQVEFYNKTIYVDQYQNIFVDDIQVHAPYYYPSQSSVQFTISYTNPYVVVKNDQFVQVEFTYGTLCLTIPDVPEFRGAQTLCGLAGNLDGNCADDIVSHDGTVAPISNCRPTQAQTDKFGDSWRTTEYTLPDPAPACLDGETMTNKSSTCTEIQAAAAQCQDIFNAQTGTGTFAHCQFLGNDVIEQAYDSCIYDVCLDGNLRCDAFTTFVHNCQYAMGGVNVTGWRDETDCPMRCGAHAEYTDCVSACPATCSDHDAPEQCNYPCAEGCECDWGYVLDTTNLADGPQCIKIEDCGCTDDDGNLHPADQHWLTGDCSQENYCSNGTYFKEPYVCTSNSKCTVANGELTCLCDSGYQYNETTGACDDIDECLDPESCSAGEGFGKCTNTPGSYYCTCKQYYVGHDCETFAPRRHCADLYKYHGVTEDGAYVVTIPVDDVDEYTTSSEPIQESTTTEDRQSTALTARKLQLKQFAAWDDSSSITPFDEFTTASGNERDILVYCDMTRGGGGWTLIANALSNETANKTLAQYAEGFGSAENANLWMGLDLISLYTNYQPMSLRLDIYRCAHNGFPESWTDCTYRLFSVSDRNDDYRVTIPEVCRGTENTYYNGWARWDLSKPGPKFRAYDNDDSLAHCSESFRNTGFWFDTSNRCGSANLNGVRFACDNIPPAWDAQSYIFWNGDPINQADMYIRPQAFPDND</sequence>
<gene>
    <name evidence="12" type="ORF">PMAYCL1PPCAC_03467</name>
</gene>
<evidence type="ECO:0000256" key="2">
    <source>
        <dbReference type="ARBA" id="ARBA00007611"/>
    </source>
</evidence>
<feature type="disulfide bond" evidence="8">
    <location>
        <begin position="529"/>
        <end position="538"/>
    </location>
</feature>
<evidence type="ECO:0000313" key="13">
    <source>
        <dbReference type="Proteomes" id="UP001328107"/>
    </source>
</evidence>
<dbReference type="Pfam" id="PF00094">
    <property type="entry name" value="VWD"/>
    <property type="match status" value="1"/>
</dbReference>
<dbReference type="InterPro" id="IPR000152">
    <property type="entry name" value="EGF-type_Asp/Asn_hydroxyl_site"/>
</dbReference>
<proteinExistence type="inferred from homology"/>
<dbReference type="InterPro" id="IPR014716">
    <property type="entry name" value="Fibrinogen_a/b/g_C_1"/>
</dbReference>
<name>A0AAN5C7Z8_9BILA</name>
<dbReference type="CDD" id="cd00054">
    <property type="entry name" value="EGF_CA"/>
    <property type="match status" value="1"/>
</dbReference>
<comment type="caution">
    <text evidence="8">Lacks conserved residue(s) required for the propagation of feature annotation.</text>
</comment>
<dbReference type="GO" id="GO:0016020">
    <property type="term" value="C:membrane"/>
    <property type="evidence" value="ECO:0007669"/>
    <property type="project" value="UniProtKB-SubCell"/>
</dbReference>
<dbReference type="SMART" id="SM00832">
    <property type="entry name" value="C8"/>
    <property type="match status" value="1"/>
</dbReference>
<dbReference type="GO" id="GO:0004867">
    <property type="term" value="F:serine-type endopeptidase inhibitor activity"/>
    <property type="evidence" value="ECO:0007669"/>
    <property type="project" value="UniProtKB-KW"/>
</dbReference>
<evidence type="ECO:0000259" key="10">
    <source>
        <dbReference type="PROSITE" id="PS51233"/>
    </source>
</evidence>
<dbReference type="InterPro" id="IPR001881">
    <property type="entry name" value="EGF-like_Ca-bd_dom"/>
</dbReference>
<dbReference type="Pfam" id="PF01826">
    <property type="entry name" value="TIL"/>
    <property type="match status" value="1"/>
</dbReference>
<keyword evidence="4" id="KW-0646">Protease inhibitor</keyword>
<keyword evidence="13" id="KW-1185">Reference proteome</keyword>
<feature type="domain" description="Fibrinogen C-terminal" evidence="11">
    <location>
        <begin position="602"/>
        <end position="793"/>
    </location>
</feature>
<evidence type="ECO:0000259" key="9">
    <source>
        <dbReference type="PROSITE" id="PS50026"/>
    </source>
</evidence>
<dbReference type="SUPFAM" id="SSF57196">
    <property type="entry name" value="EGF/Laminin"/>
    <property type="match status" value="1"/>
</dbReference>
<dbReference type="InterPro" id="IPR014853">
    <property type="entry name" value="VWF/SSPO/ZAN-like_Cys-rich_dom"/>
</dbReference>
<dbReference type="SMART" id="SM00179">
    <property type="entry name" value="EGF_CA"/>
    <property type="match status" value="1"/>
</dbReference>
<evidence type="ECO:0000256" key="5">
    <source>
        <dbReference type="ARBA" id="ARBA00023136"/>
    </source>
</evidence>
<dbReference type="EMBL" id="BTRK01000001">
    <property type="protein sequence ID" value="GMR33272.1"/>
    <property type="molecule type" value="Genomic_DNA"/>
</dbReference>
<evidence type="ECO:0000313" key="12">
    <source>
        <dbReference type="EMBL" id="GMR33272.1"/>
    </source>
</evidence>
<dbReference type="PANTHER" id="PTHR46160">
    <property type="entry name" value="ALPHA-TECTORIN-RELATED"/>
    <property type="match status" value="1"/>
</dbReference>
<feature type="domain" description="VWFD" evidence="10">
    <location>
        <begin position="71"/>
        <end position="265"/>
    </location>
</feature>
<dbReference type="Pfam" id="PF00147">
    <property type="entry name" value="Fibrinogen_C"/>
    <property type="match status" value="1"/>
</dbReference>
<keyword evidence="7" id="KW-0325">Glycoprotein</keyword>
<dbReference type="PROSITE" id="PS00010">
    <property type="entry name" value="ASX_HYDROXYL"/>
    <property type="match status" value="1"/>
</dbReference>
<dbReference type="PROSITE" id="PS50026">
    <property type="entry name" value="EGF_3"/>
    <property type="match status" value="2"/>
</dbReference>
<evidence type="ECO:0000256" key="6">
    <source>
        <dbReference type="ARBA" id="ARBA00023157"/>
    </source>
</evidence>
<dbReference type="InterPro" id="IPR025615">
    <property type="entry name" value="TILa_dom"/>
</dbReference>
<dbReference type="PANTHER" id="PTHR46160:SF9">
    <property type="entry name" value="PROTEIN PRY2-RELATED"/>
    <property type="match status" value="1"/>
</dbReference>
<dbReference type="InterPro" id="IPR002919">
    <property type="entry name" value="TIL_dom"/>
</dbReference>
<dbReference type="SMART" id="SM00216">
    <property type="entry name" value="VWD"/>
    <property type="match status" value="1"/>
</dbReference>
<comment type="subcellular location">
    <subcellularLocation>
        <location evidence="1">Membrane</location>
    </subcellularLocation>
</comment>
<protein>
    <submittedName>
        <fullName evidence="12">Uncharacterized protein</fullName>
    </submittedName>
</protein>
<comment type="caution">
    <text evidence="12">The sequence shown here is derived from an EMBL/GenBank/DDBJ whole genome shotgun (WGS) entry which is preliminary data.</text>
</comment>
<feature type="domain" description="EGF-like" evidence="9">
    <location>
        <begin position="499"/>
        <end position="539"/>
    </location>
</feature>
<dbReference type="Gene3D" id="2.10.25.10">
    <property type="entry name" value="Laminin"/>
    <property type="match status" value="3"/>
</dbReference>
<keyword evidence="8" id="KW-0245">EGF-like domain</keyword>
<dbReference type="AlphaFoldDB" id="A0AAN5C7Z8"/>
<dbReference type="Proteomes" id="UP001328107">
    <property type="component" value="Unassembled WGS sequence"/>
</dbReference>
<dbReference type="SMART" id="SM00186">
    <property type="entry name" value="FBG"/>
    <property type="match status" value="1"/>
</dbReference>
<dbReference type="FunFam" id="2.10.25.10:FF:000055">
    <property type="entry name" value="alpha-tectorin isoform X1"/>
    <property type="match status" value="1"/>
</dbReference>
<dbReference type="InterPro" id="IPR036056">
    <property type="entry name" value="Fibrinogen-like_C"/>
</dbReference>
<dbReference type="PROSITE" id="PS51406">
    <property type="entry name" value="FIBRINOGEN_C_2"/>
    <property type="match status" value="1"/>
</dbReference>
<dbReference type="SUPFAM" id="SSF56496">
    <property type="entry name" value="Fibrinogen C-terminal domain-like"/>
    <property type="match status" value="1"/>
</dbReference>
<dbReference type="InterPro" id="IPR036084">
    <property type="entry name" value="Ser_inhib-like_sf"/>
</dbReference>
<feature type="domain" description="EGF-like" evidence="9">
    <location>
        <begin position="28"/>
        <end position="67"/>
    </location>
</feature>
<comment type="similarity">
    <text evidence="2">Belongs to the serine protease inhibitor-like (TIL domain-containing) family.</text>
</comment>
<evidence type="ECO:0000256" key="1">
    <source>
        <dbReference type="ARBA" id="ARBA00004370"/>
    </source>
</evidence>
<evidence type="ECO:0000256" key="8">
    <source>
        <dbReference type="PROSITE-ProRule" id="PRU00076"/>
    </source>
</evidence>
<evidence type="ECO:0000256" key="7">
    <source>
        <dbReference type="ARBA" id="ARBA00023180"/>
    </source>
</evidence>
<dbReference type="InterPro" id="IPR001846">
    <property type="entry name" value="VWF_type-D"/>
</dbReference>
<organism evidence="12 13">
    <name type="scientific">Pristionchus mayeri</name>
    <dbReference type="NCBI Taxonomy" id="1317129"/>
    <lineage>
        <taxon>Eukaryota</taxon>
        <taxon>Metazoa</taxon>
        <taxon>Ecdysozoa</taxon>
        <taxon>Nematoda</taxon>
        <taxon>Chromadorea</taxon>
        <taxon>Rhabditida</taxon>
        <taxon>Rhabditina</taxon>
        <taxon>Diplogasteromorpha</taxon>
        <taxon>Diplogasteroidea</taxon>
        <taxon>Neodiplogasteridae</taxon>
        <taxon>Pristionchus</taxon>
    </lineage>
</organism>
<dbReference type="PROSITE" id="PS51233">
    <property type="entry name" value="VWFD"/>
    <property type="match status" value="1"/>
</dbReference>
<dbReference type="SMART" id="SM00181">
    <property type="entry name" value="EGF"/>
    <property type="match status" value="3"/>
</dbReference>
<dbReference type="SUPFAM" id="SSF57567">
    <property type="entry name" value="Serine protease inhibitors"/>
    <property type="match status" value="1"/>
</dbReference>
<evidence type="ECO:0000259" key="11">
    <source>
        <dbReference type="PROSITE" id="PS51406"/>
    </source>
</evidence>
<dbReference type="CDD" id="cd19941">
    <property type="entry name" value="TIL"/>
    <property type="match status" value="1"/>
</dbReference>
<dbReference type="InterPro" id="IPR000742">
    <property type="entry name" value="EGF"/>
</dbReference>
<dbReference type="PROSITE" id="PS01186">
    <property type="entry name" value="EGF_2"/>
    <property type="match status" value="1"/>
</dbReference>